<dbReference type="Gene3D" id="2.40.10.220">
    <property type="entry name" value="predicted glycosyltransferase like domains"/>
    <property type="match status" value="1"/>
</dbReference>
<dbReference type="GO" id="GO:0035438">
    <property type="term" value="F:cyclic-di-GMP binding"/>
    <property type="evidence" value="ECO:0007669"/>
    <property type="project" value="InterPro"/>
</dbReference>
<organism evidence="2 3">
    <name type="scientific">Methylocucumis oryzae</name>
    <dbReference type="NCBI Taxonomy" id="1632867"/>
    <lineage>
        <taxon>Bacteria</taxon>
        <taxon>Pseudomonadati</taxon>
        <taxon>Pseudomonadota</taxon>
        <taxon>Gammaproteobacteria</taxon>
        <taxon>Methylococcales</taxon>
        <taxon>Methylococcaceae</taxon>
        <taxon>Methylocucumis</taxon>
    </lineage>
</organism>
<gene>
    <name evidence="2" type="ORF">VZ94_10940</name>
</gene>
<evidence type="ECO:0000313" key="2">
    <source>
        <dbReference type="EMBL" id="KJV06489.1"/>
    </source>
</evidence>
<keyword evidence="3" id="KW-1185">Reference proteome</keyword>
<name>A0A0F3ILP9_9GAMM</name>
<dbReference type="InterPro" id="IPR009875">
    <property type="entry name" value="PilZ_domain"/>
</dbReference>
<evidence type="ECO:0000259" key="1">
    <source>
        <dbReference type="Pfam" id="PF07238"/>
    </source>
</evidence>
<reference evidence="3" key="1">
    <citation type="submission" date="2015-03" db="EMBL/GenBank/DDBJ databases">
        <title>Draft genome sequence of a novel methanotroph (Sn10-6) isolated from flooded ricefield rhizosphere in India.</title>
        <authorList>
            <person name="Pandit P.S."/>
            <person name="Pore S.D."/>
            <person name="Arora P."/>
            <person name="Kapse N.G."/>
            <person name="Dhakephalkar P.K."/>
            <person name="Rahalkar M.C."/>
        </authorList>
    </citation>
    <scope>NUCLEOTIDE SEQUENCE [LARGE SCALE GENOMIC DNA]</scope>
    <source>
        <strain evidence="3">Sn10-6</strain>
    </source>
</reference>
<dbReference type="AlphaFoldDB" id="A0A0F3ILP9"/>
<dbReference type="Pfam" id="PF07238">
    <property type="entry name" value="PilZ"/>
    <property type="match status" value="1"/>
</dbReference>
<protein>
    <recommendedName>
        <fullName evidence="1">PilZ domain-containing protein</fullName>
    </recommendedName>
</protein>
<evidence type="ECO:0000313" key="3">
    <source>
        <dbReference type="Proteomes" id="UP000033684"/>
    </source>
</evidence>
<accession>A0A0F3ILP9</accession>
<sequence>MTYRYSDSAQLFRGVCKNLSSSGILFSSHRTIKPGTIIEIDIVTPDHNLVPSLKALVEVIRVTGPEDGQYEVSGEIRGVK</sequence>
<dbReference type="EMBL" id="LAJX01000107">
    <property type="protein sequence ID" value="KJV06489.1"/>
    <property type="molecule type" value="Genomic_DNA"/>
</dbReference>
<feature type="domain" description="PilZ" evidence="1">
    <location>
        <begin position="3"/>
        <end position="71"/>
    </location>
</feature>
<dbReference type="Proteomes" id="UP000033684">
    <property type="component" value="Unassembled WGS sequence"/>
</dbReference>
<reference evidence="2 3" key="2">
    <citation type="journal article" date="2016" name="Microb. Ecol.">
        <title>Genome Characteristics of a Novel Type I Methanotroph (Sn10-6) Isolated from a Flooded Indian Rice Field.</title>
        <authorList>
            <person name="Rahalkar M.C."/>
            <person name="Pandit P.S."/>
            <person name="Dhakephalkar P.K."/>
            <person name="Pore S."/>
            <person name="Arora P."/>
            <person name="Kapse N."/>
        </authorList>
    </citation>
    <scope>NUCLEOTIDE SEQUENCE [LARGE SCALE GENOMIC DNA]</scope>
    <source>
        <strain evidence="2 3">Sn10-6</strain>
    </source>
</reference>
<comment type="caution">
    <text evidence="2">The sequence shown here is derived from an EMBL/GenBank/DDBJ whole genome shotgun (WGS) entry which is preliminary data.</text>
</comment>
<proteinExistence type="predicted"/>